<evidence type="ECO:0000313" key="2">
    <source>
        <dbReference type="Proteomes" id="UP001054945"/>
    </source>
</evidence>
<dbReference type="EMBL" id="BPLR01013838">
    <property type="protein sequence ID" value="GIY64158.1"/>
    <property type="molecule type" value="Genomic_DNA"/>
</dbReference>
<organism evidence="1 2">
    <name type="scientific">Caerostris extrusa</name>
    <name type="common">Bark spider</name>
    <name type="synonym">Caerostris bankana</name>
    <dbReference type="NCBI Taxonomy" id="172846"/>
    <lineage>
        <taxon>Eukaryota</taxon>
        <taxon>Metazoa</taxon>
        <taxon>Ecdysozoa</taxon>
        <taxon>Arthropoda</taxon>
        <taxon>Chelicerata</taxon>
        <taxon>Arachnida</taxon>
        <taxon>Araneae</taxon>
        <taxon>Araneomorphae</taxon>
        <taxon>Entelegynae</taxon>
        <taxon>Araneoidea</taxon>
        <taxon>Araneidae</taxon>
        <taxon>Caerostris</taxon>
    </lineage>
</organism>
<name>A0AAV4V2U2_CAEEX</name>
<accession>A0AAV4V2U2</accession>
<dbReference type="Proteomes" id="UP001054945">
    <property type="component" value="Unassembled WGS sequence"/>
</dbReference>
<gene>
    <name evidence="1" type="primary">AVEN_21080_1</name>
    <name evidence="1" type="ORF">CEXT_613001</name>
</gene>
<protein>
    <submittedName>
        <fullName evidence="1">Uncharacterized protein</fullName>
    </submittedName>
</protein>
<dbReference type="AlphaFoldDB" id="A0AAV4V2U2"/>
<keyword evidence="2" id="KW-1185">Reference proteome</keyword>
<proteinExistence type="predicted"/>
<sequence>MAARAFVFSLQKSNPRFLHRPLRNELQKEHFLRAKSTSASVVASADDVEGVKYQKDELDLKFENTKNAYKSKTTWELIRALMVLKLSSYDYLVENNQKVSLEGFSNLLLVRLCSFGTIFVKE</sequence>
<reference evidence="1 2" key="1">
    <citation type="submission" date="2021-06" db="EMBL/GenBank/DDBJ databases">
        <title>Caerostris extrusa draft genome.</title>
        <authorList>
            <person name="Kono N."/>
            <person name="Arakawa K."/>
        </authorList>
    </citation>
    <scope>NUCLEOTIDE SEQUENCE [LARGE SCALE GENOMIC DNA]</scope>
</reference>
<comment type="caution">
    <text evidence="1">The sequence shown here is derived from an EMBL/GenBank/DDBJ whole genome shotgun (WGS) entry which is preliminary data.</text>
</comment>
<evidence type="ECO:0000313" key="1">
    <source>
        <dbReference type="EMBL" id="GIY64158.1"/>
    </source>
</evidence>